<reference evidence="1" key="2">
    <citation type="journal article" date="2015" name="Fish Shellfish Immunol.">
        <title>Early steps in the European eel (Anguilla anguilla)-Vibrio vulnificus interaction in the gills: Role of the RtxA13 toxin.</title>
        <authorList>
            <person name="Callol A."/>
            <person name="Pajuelo D."/>
            <person name="Ebbesson L."/>
            <person name="Teles M."/>
            <person name="MacKenzie S."/>
            <person name="Amaro C."/>
        </authorList>
    </citation>
    <scope>NUCLEOTIDE SEQUENCE</scope>
</reference>
<protein>
    <submittedName>
        <fullName evidence="1">Uncharacterized protein</fullName>
    </submittedName>
</protein>
<name>A0A0E9R2J0_ANGAN</name>
<dbReference type="AlphaFoldDB" id="A0A0E9R2J0"/>
<evidence type="ECO:0000313" key="1">
    <source>
        <dbReference type="EMBL" id="JAH22967.1"/>
    </source>
</evidence>
<sequence>MFFFRPISSCTHSSLCCKHPHSPREICNKRRYSFSFSPEL</sequence>
<organism evidence="1">
    <name type="scientific">Anguilla anguilla</name>
    <name type="common">European freshwater eel</name>
    <name type="synonym">Muraena anguilla</name>
    <dbReference type="NCBI Taxonomy" id="7936"/>
    <lineage>
        <taxon>Eukaryota</taxon>
        <taxon>Metazoa</taxon>
        <taxon>Chordata</taxon>
        <taxon>Craniata</taxon>
        <taxon>Vertebrata</taxon>
        <taxon>Euteleostomi</taxon>
        <taxon>Actinopterygii</taxon>
        <taxon>Neopterygii</taxon>
        <taxon>Teleostei</taxon>
        <taxon>Anguilliformes</taxon>
        <taxon>Anguillidae</taxon>
        <taxon>Anguilla</taxon>
    </lineage>
</organism>
<proteinExistence type="predicted"/>
<dbReference type="EMBL" id="GBXM01085610">
    <property type="protein sequence ID" value="JAH22967.1"/>
    <property type="molecule type" value="Transcribed_RNA"/>
</dbReference>
<reference evidence="1" key="1">
    <citation type="submission" date="2014-11" db="EMBL/GenBank/DDBJ databases">
        <authorList>
            <person name="Amaro Gonzalez C."/>
        </authorList>
    </citation>
    <scope>NUCLEOTIDE SEQUENCE</scope>
</reference>
<accession>A0A0E9R2J0</accession>